<feature type="domain" description="Sugar 3,4-ketoisomerase QdtA cupin" evidence="1">
    <location>
        <begin position="10"/>
        <end position="131"/>
    </location>
</feature>
<evidence type="ECO:0000313" key="2">
    <source>
        <dbReference type="EMBL" id="SPT68866.1"/>
    </source>
</evidence>
<dbReference type="InterPro" id="IPR014710">
    <property type="entry name" value="RmlC-like_jellyroll"/>
</dbReference>
<sequence>MPESKVYEVEFDIKGDDRGSLIAIENLKDIPFEIERVYYIFGTKTDVARGFHAHKKLKQLLICVSGSVNIKCEFQDKIEMHSLKSPSQGLYIEGLVWREMFDFSPDAVLLVLASDFYNESDYIRSYDEFKIISFSKN</sequence>
<gene>
    <name evidence="2" type="ORF">NCTC13093_00212</name>
</gene>
<protein>
    <submittedName>
        <fullName evidence="2">WxcM-like, C-terminal</fullName>
    </submittedName>
</protein>
<evidence type="ECO:0000313" key="3">
    <source>
        <dbReference type="Proteomes" id="UP000250086"/>
    </source>
</evidence>
<dbReference type="SUPFAM" id="SSF51182">
    <property type="entry name" value="RmlC-like cupins"/>
    <property type="match status" value="1"/>
</dbReference>
<dbReference type="RefSeq" id="WP_113743081.1">
    <property type="nucleotide sequence ID" value="NZ_UAPV01000001.1"/>
</dbReference>
<dbReference type="AlphaFoldDB" id="A0A2X0V6X8"/>
<dbReference type="InterPro" id="IPR008894">
    <property type="entry name" value="QdtA_cupin_dom"/>
</dbReference>
<dbReference type="EMBL" id="UAPV01000001">
    <property type="protein sequence ID" value="SPT68866.1"/>
    <property type="molecule type" value="Genomic_DNA"/>
</dbReference>
<accession>A0A2X0V6X8</accession>
<dbReference type="Pfam" id="PF05523">
    <property type="entry name" value="FdtA"/>
    <property type="match status" value="1"/>
</dbReference>
<keyword evidence="3" id="KW-1185">Reference proteome</keyword>
<name>A0A2X0V6X8_9GAMM</name>
<evidence type="ECO:0000259" key="1">
    <source>
        <dbReference type="Pfam" id="PF05523"/>
    </source>
</evidence>
<reference evidence="2 3" key="1">
    <citation type="submission" date="2018-06" db="EMBL/GenBank/DDBJ databases">
        <authorList>
            <consortium name="Pathogen Informatics"/>
            <person name="Doyle S."/>
        </authorList>
    </citation>
    <scope>NUCLEOTIDE SEQUENCE [LARGE SCALE GENOMIC DNA]</scope>
    <source>
        <strain evidence="2 3">NCTC13093</strain>
    </source>
</reference>
<dbReference type="CDD" id="cd20292">
    <property type="entry name" value="cupin_QdtA-like"/>
    <property type="match status" value="1"/>
</dbReference>
<organism evidence="2 3">
    <name type="scientific">Anaerobiospirillum thomasii</name>
    <dbReference type="NCBI Taxonomy" id="179995"/>
    <lineage>
        <taxon>Bacteria</taxon>
        <taxon>Pseudomonadati</taxon>
        <taxon>Pseudomonadota</taxon>
        <taxon>Gammaproteobacteria</taxon>
        <taxon>Aeromonadales</taxon>
        <taxon>Succinivibrionaceae</taxon>
        <taxon>Anaerobiospirillum</taxon>
    </lineage>
</organism>
<dbReference type="Gene3D" id="2.60.120.10">
    <property type="entry name" value="Jelly Rolls"/>
    <property type="match status" value="1"/>
</dbReference>
<dbReference type="Proteomes" id="UP000250086">
    <property type="component" value="Unassembled WGS sequence"/>
</dbReference>
<dbReference type="InterPro" id="IPR011051">
    <property type="entry name" value="RmlC_Cupin_sf"/>
</dbReference>
<proteinExistence type="predicted"/>